<comment type="caution">
    <text evidence="1">The sequence shown here is derived from an EMBL/GenBank/DDBJ whole genome shotgun (WGS) entry which is preliminary data.</text>
</comment>
<keyword evidence="2" id="KW-1185">Reference proteome</keyword>
<proteinExistence type="predicted"/>
<sequence>MEYTKSSIPLLCKWQDWRSQNGNVAGLQRNPRLQRSWHRRPQPSSKWLRPRGLINRGRKAKS</sequence>
<name>A0ACC0JW02_CHOFU</name>
<protein>
    <submittedName>
        <fullName evidence="1">Uncharacterized protein</fullName>
    </submittedName>
</protein>
<evidence type="ECO:0000313" key="1">
    <source>
        <dbReference type="EMBL" id="KAI8428309.1"/>
    </source>
</evidence>
<reference evidence="1 2" key="1">
    <citation type="journal article" date="2022" name="Genome Biol. Evol.">
        <title>The Spruce Budworm Genome: Reconstructing the Evolutionary History of Antifreeze Proteins.</title>
        <authorList>
            <person name="Beliveau C."/>
            <person name="Gagne P."/>
            <person name="Picq S."/>
            <person name="Vernygora O."/>
            <person name="Keeling C.I."/>
            <person name="Pinkney K."/>
            <person name="Doucet D."/>
            <person name="Wen F."/>
            <person name="Johnston J.S."/>
            <person name="Maaroufi H."/>
            <person name="Boyle B."/>
            <person name="Laroche J."/>
            <person name="Dewar K."/>
            <person name="Juretic N."/>
            <person name="Blackburn G."/>
            <person name="Nisole A."/>
            <person name="Brunet B."/>
            <person name="Brandao M."/>
            <person name="Lumley L."/>
            <person name="Duan J."/>
            <person name="Quan G."/>
            <person name="Lucarotti C.J."/>
            <person name="Roe A.D."/>
            <person name="Sperling F.A.H."/>
            <person name="Levesque R.C."/>
            <person name="Cusson M."/>
        </authorList>
    </citation>
    <scope>NUCLEOTIDE SEQUENCE [LARGE SCALE GENOMIC DNA]</scope>
    <source>
        <strain evidence="1">Glfc:IPQL:Cfum</strain>
    </source>
</reference>
<dbReference type="EMBL" id="CM046103">
    <property type="protein sequence ID" value="KAI8428309.1"/>
    <property type="molecule type" value="Genomic_DNA"/>
</dbReference>
<organism evidence="1 2">
    <name type="scientific">Choristoneura fumiferana</name>
    <name type="common">Spruce budworm moth</name>
    <name type="synonym">Archips fumiferana</name>
    <dbReference type="NCBI Taxonomy" id="7141"/>
    <lineage>
        <taxon>Eukaryota</taxon>
        <taxon>Metazoa</taxon>
        <taxon>Ecdysozoa</taxon>
        <taxon>Arthropoda</taxon>
        <taxon>Hexapoda</taxon>
        <taxon>Insecta</taxon>
        <taxon>Pterygota</taxon>
        <taxon>Neoptera</taxon>
        <taxon>Endopterygota</taxon>
        <taxon>Lepidoptera</taxon>
        <taxon>Glossata</taxon>
        <taxon>Ditrysia</taxon>
        <taxon>Tortricoidea</taxon>
        <taxon>Tortricidae</taxon>
        <taxon>Tortricinae</taxon>
        <taxon>Choristoneura</taxon>
    </lineage>
</organism>
<dbReference type="Proteomes" id="UP001064048">
    <property type="component" value="Chromosome 3"/>
</dbReference>
<accession>A0ACC0JW02</accession>
<evidence type="ECO:0000313" key="2">
    <source>
        <dbReference type="Proteomes" id="UP001064048"/>
    </source>
</evidence>
<gene>
    <name evidence="1" type="ORF">MSG28_002508</name>
</gene>